<sequence>MTLSAPGTTPNQSGLMTPLKPVVLLQQISRIYGTGEAMIKACDRISLTIHRGEYCAIMGESGSGKTTLMNIIGCLDRPSRGRYELDGVNVAHLSKNRLARLRNRQIGFVFQRYELLNNLTALENVTLPLMYAGVGRRQRQRLAMAALQRMGLGHRLDKRPSQLSGGQQQRVAIARAIVNRPLLLLADEPTGALDTQSAETVMTILNELHASGMTIIMVTHSHEVACYSKRIIQVSDGHIVNDHLSPQEV</sequence>
<protein>
    <submittedName>
        <fullName evidence="4">ABC transporter ATP-binding protein</fullName>
    </submittedName>
</protein>
<evidence type="ECO:0000256" key="1">
    <source>
        <dbReference type="ARBA" id="ARBA00022448"/>
    </source>
</evidence>
<dbReference type="AlphaFoldDB" id="A0A0C1YB32"/>
<dbReference type="InterPro" id="IPR003439">
    <property type="entry name" value="ABC_transporter-like_ATP-bd"/>
</dbReference>
<accession>A0A0C1YB32</accession>
<evidence type="ECO:0000256" key="3">
    <source>
        <dbReference type="ARBA" id="ARBA00022840"/>
    </source>
</evidence>
<dbReference type="GO" id="GO:0098796">
    <property type="term" value="C:membrane protein complex"/>
    <property type="evidence" value="ECO:0007669"/>
    <property type="project" value="UniProtKB-ARBA"/>
</dbReference>
<keyword evidence="1" id="KW-0813">Transport</keyword>
<dbReference type="InterPro" id="IPR017871">
    <property type="entry name" value="ABC_transporter-like_CS"/>
</dbReference>
<dbReference type="GO" id="GO:0022857">
    <property type="term" value="F:transmembrane transporter activity"/>
    <property type="evidence" value="ECO:0007669"/>
    <property type="project" value="UniProtKB-ARBA"/>
</dbReference>
<reference evidence="4" key="1">
    <citation type="submission" date="2014-11" db="EMBL/GenBank/DDBJ databases">
        <authorList>
            <person name="Malar M.C."/>
            <person name="Sen D."/>
            <person name="Tripathy S."/>
        </authorList>
    </citation>
    <scope>NUCLEOTIDE SEQUENCE</scope>
    <source>
        <strain evidence="4">BDU141951</strain>
    </source>
</reference>
<evidence type="ECO:0000313" key="4">
    <source>
        <dbReference type="EMBL" id="NEV65846.1"/>
    </source>
</evidence>
<dbReference type="InterPro" id="IPR015854">
    <property type="entry name" value="ABC_transpr_LolD-like"/>
</dbReference>
<dbReference type="Gene3D" id="3.40.50.300">
    <property type="entry name" value="P-loop containing nucleotide triphosphate hydrolases"/>
    <property type="match status" value="1"/>
</dbReference>
<dbReference type="GO" id="GO:0016887">
    <property type="term" value="F:ATP hydrolysis activity"/>
    <property type="evidence" value="ECO:0007669"/>
    <property type="project" value="InterPro"/>
</dbReference>
<keyword evidence="3 4" id="KW-0067">ATP-binding</keyword>
<name>A0A0C1YB32_9CYAN</name>
<dbReference type="PROSITE" id="PS00211">
    <property type="entry name" value="ABC_TRANSPORTER_1"/>
    <property type="match status" value="1"/>
</dbReference>
<comment type="caution">
    <text evidence="4">The sequence shown here is derived from an EMBL/GenBank/DDBJ whole genome shotgun (WGS) entry which is preliminary data.</text>
</comment>
<dbReference type="SMART" id="SM00382">
    <property type="entry name" value="AAA"/>
    <property type="match status" value="1"/>
</dbReference>
<dbReference type="PANTHER" id="PTHR24220">
    <property type="entry name" value="IMPORT ATP-BINDING PROTEIN"/>
    <property type="match status" value="1"/>
</dbReference>
<keyword evidence="2" id="KW-0547">Nucleotide-binding</keyword>
<dbReference type="GO" id="GO:0005524">
    <property type="term" value="F:ATP binding"/>
    <property type="evidence" value="ECO:0007669"/>
    <property type="project" value="UniProtKB-KW"/>
</dbReference>
<dbReference type="PANTHER" id="PTHR24220:SF86">
    <property type="entry name" value="ABC TRANSPORTER ABCH.1"/>
    <property type="match status" value="1"/>
</dbReference>
<reference evidence="4" key="3">
    <citation type="submission" date="2020-02" db="EMBL/GenBank/DDBJ databases">
        <authorList>
            <person name="Sarangi A.N."/>
            <person name="Ghosh S."/>
            <person name="Mukherjee M."/>
            <person name="Tripathy S."/>
        </authorList>
    </citation>
    <scope>NUCLEOTIDE SEQUENCE</scope>
    <source>
        <strain evidence="4">BDU141951</strain>
    </source>
</reference>
<evidence type="ECO:0000256" key="2">
    <source>
        <dbReference type="ARBA" id="ARBA00022741"/>
    </source>
</evidence>
<dbReference type="InterPro" id="IPR017911">
    <property type="entry name" value="MacB-like_ATP-bd"/>
</dbReference>
<reference evidence="4" key="2">
    <citation type="journal article" date="2015" name="Genome Announc.">
        <title>Draft Genome Sequence of Filamentous Marine Cyanobacterium Lyngbya confervoides Strain BDU141951.</title>
        <authorList>
            <person name="Chandrababunaidu M.M."/>
            <person name="Sen D."/>
            <person name="Tripathy S."/>
        </authorList>
    </citation>
    <scope>NUCLEOTIDE SEQUENCE</scope>
    <source>
        <strain evidence="4">BDU141951</strain>
    </source>
</reference>
<gene>
    <name evidence="4" type="ORF">QQ91_001805</name>
</gene>
<dbReference type="CDD" id="cd03255">
    <property type="entry name" value="ABC_MJ0796_LolCDE_FtsE"/>
    <property type="match status" value="1"/>
</dbReference>
<dbReference type="Pfam" id="PF00005">
    <property type="entry name" value="ABC_tran"/>
    <property type="match status" value="1"/>
</dbReference>
<dbReference type="SUPFAM" id="SSF52540">
    <property type="entry name" value="P-loop containing nucleoside triphosphate hydrolases"/>
    <property type="match status" value="1"/>
</dbReference>
<dbReference type="FunFam" id="3.40.50.300:FF:000032">
    <property type="entry name" value="Export ABC transporter ATP-binding protein"/>
    <property type="match status" value="1"/>
</dbReference>
<dbReference type="PROSITE" id="PS50893">
    <property type="entry name" value="ABC_TRANSPORTER_2"/>
    <property type="match status" value="1"/>
</dbReference>
<dbReference type="InterPro" id="IPR003593">
    <property type="entry name" value="AAA+_ATPase"/>
</dbReference>
<organism evidence="4">
    <name type="scientific">Lyngbya confervoides BDU141951</name>
    <dbReference type="NCBI Taxonomy" id="1574623"/>
    <lineage>
        <taxon>Bacteria</taxon>
        <taxon>Bacillati</taxon>
        <taxon>Cyanobacteriota</taxon>
        <taxon>Cyanophyceae</taxon>
        <taxon>Oscillatoriophycideae</taxon>
        <taxon>Oscillatoriales</taxon>
        <taxon>Microcoleaceae</taxon>
        <taxon>Lyngbya</taxon>
    </lineage>
</organism>
<dbReference type="InterPro" id="IPR027417">
    <property type="entry name" value="P-loop_NTPase"/>
</dbReference>
<proteinExistence type="predicted"/>
<dbReference type="GO" id="GO:0005886">
    <property type="term" value="C:plasma membrane"/>
    <property type="evidence" value="ECO:0007669"/>
    <property type="project" value="TreeGrafter"/>
</dbReference>
<dbReference type="EMBL" id="JTHE02000002">
    <property type="protein sequence ID" value="NEV65846.1"/>
    <property type="molecule type" value="Genomic_DNA"/>
</dbReference>